<gene>
    <name evidence="11" type="ORF">CA14_002399</name>
</gene>
<feature type="transmembrane region" description="Helical" evidence="9">
    <location>
        <begin position="655"/>
        <end position="673"/>
    </location>
</feature>
<feature type="transmembrane region" description="Helical" evidence="9">
    <location>
        <begin position="685"/>
        <end position="703"/>
    </location>
</feature>
<feature type="compositionally biased region" description="Basic and acidic residues" evidence="8">
    <location>
        <begin position="582"/>
        <end position="596"/>
    </location>
</feature>
<dbReference type="InterPro" id="IPR037185">
    <property type="entry name" value="EmrE-like"/>
</dbReference>
<dbReference type="EMBL" id="QQZZ01000032">
    <property type="protein sequence ID" value="RMZ46910.1"/>
    <property type="molecule type" value="Genomic_DNA"/>
</dbReference>
<dbReference type="InterPro" id="IPR004331">
    <property type="entry name" value="SPX_dom"/>
</dbReference>
<dbReference type="CDD" id="cd14480">
    <property type="entry name" value="SPX_VTC2_like"/>
    <property type="match status" value="1"/>
</dbReference>
<feature type="region of interest" description="Disordered" evidence="8">
    <location>
        <begin position="546"/>
        <end position="596"/>
    </location>
</feature>
<dbReference type="PROSITE" id="PS51382">
    <property type="entry name" value="SPX"/>
    <property type="match status" value="1"/>
</dbReference>
<keyword evidence="4 9" id="KW-0812">Transmembrane</keyword>
<keyword evidence="7 9" id="KW-0472">Membrane</keyword>
<name>A0AB74CKS1_ASPFL</name>
<evidence type="ECO:0000256" key="3">
    <source>
        <dbReference type="ARBA" id="ARBA00022554"/>
    </source>
</evidence>
<evidence type="ECO:0000256" key="9">
    <source>
        <dbReference type="SAM" id="Phobius"/>
    </source>
</evidence>
<comment type="caution">
    <text evidence="11">The sequence shown here is derived from an EMBL/GenBank/DDBJ whole genome shotgun (WGS) entry which is preliminary data.</text>
</comment>
<evidence type="ECO:0000313" key="11">
    <source>
        <dbReference type="EMBL" id="RMZ46910.1"/>
    </source>
</evidence>
<dbReference type="Pfam" id="PF02656">
    <property type="entry name" value="DUF202"/>
    <property type="match status" value="1"/>
</dbReference>
<dbReference type="AlphaFoldDB" id="A0AB74CKS1"/>
<evidence type="ECO:0000259" key="10">
    <source>
        <dbReference type="PROSITE" id="PS51382"/>
    </source>
</evidence>
<dbReference type="Gene3D" id="3.20.100.30">
    <property type="entry name" value="VTC, catalytic tunnel domain"/>
    <property type="match status" value="1"/>
</dbReference>
<dbReference type="PANTHER" id="PTHR46140:SF2">
    <property type="entry name" value="VACUOLAR TRANSPORTER CHAPERONE 3 COMPLEX SUBUNIT 3-RELATED"/>
    <property type="match status" value="1"/>
</dbReference>
<evidence type="ECO:0000313" key="12">
    <source>
        <dbReference type="Proteomes" id="UP000275480"/>
    </source>
</evidence>
<comment type="subcellular location">
    <subcellularLocation>
        <location evidence="2">Endoplasmic reticulum membrane</location>
        <topology evidence="2">Multi-pass membrane protein</topology>
    </subcellularLocation>
    <subcellularLocation>
        <location evidence="1">Vacuole membrane</location>
        <topology evidence="1">Multi-pass membrane protein</topology>
    </subcellularLocation>
</comment>
<dbReference type="InterPro" id="IPR051572">
    <property type="entry name" value="VTC_Complex_Subunit"/>
</dbReference>
<dbReference type="GO" id="GO:0033254">
    <property type="term" value="C:vacuolar transporter chaperone complex"/>
    <property type="evidence" value="ECO:0007669"/>
    <property type="project" value="TreeGrafter"/>
</dbReference>
<dbReference type="SUPFAM" id="SSF103481">
    <property type="entry name" value="Multidrug resistance efflux transporter EmrE"/>
    <property type="match status" value="1"/>
</dbReference>
<evidence type="ECO:0000256" key="7">
    <source>
        <dbReference type="ARBA" id="ARBA00023136"/>
    </source>
</evidence>
<keyword evidence="3" id="KW-0926">Vacuole</keyword>
<evidence type="ECO:0000256" key="8">
    <source>
        <dbReference type="SAM" id="MobiDB-lite"/>
    </source>
</evidence>
<dbReference type="FunFam" id="3.20.100.30:FF:000002">
    <property type="entry name" value="Vacuolar transporter chaperone"/>
    <property type="match status" value="1"/>
</dbReference>
<accession>A0AB74CKS1</accession>
<dbReference type="GO" id="GO:0000329">
    <property type="term" value="C:fungal-type vacuole membrane"/>
    <property type="evidence" value="ECO:0007669"/>
    <property type="project" value="TreeGrafter"/>
</dbReference>
<dbReference type="InterPro" id="IPR042267">
    <property type="entry name" value="VTC_sf"/>
</dbReference>
<feature type="transmembrane region" description="Helical" evidence="9">
    <location>
        <begin position="723"/>
        <end position="743"/>
    </location>
</feature>
<dbReference type="Proteomes" id="UP000275480">
    <property type="component" value="Unassembled WGS sequence"/>
</dbReference>
<feature type="domain" description="SPX" evidence="10">
    <location>
        <begin position="1"/>
        <end position="160"/>
    </location>
</feature>
<dbReference type="PANTHER" id="PTHR46140">
    <property type="entry name" value="VACUOLAR TRANSPORTER CHAPERONE 1-RELATED"/>
    <property type="match status" value="1"/>
</dbReference>
<reference evidence="11 12" key="1">
    <citation type="submission" date="2018-07" db="EMBL/GenBank/DDBJ databases">
        <title>Identification of spontaneous genetic mutation associated with occurrence of a yellow conidial color mutant of Aspergillus flavus.</title>
        <authorList>
            <person name="Chang P.-K."/>
            <person name="Mack B.M."/>
            <person name="Scharfenstein L."/>
            <person name="Gilbert M.K."/>
        </authorList>
    </citation>
    <scope>NUCLEOTIDE SEQUENCE [LARGE SCALE GENOMIC DNA]</scope>
    <source>
        <strain evidence="11 12">CA14</strain>
    </source>
</reference>
<evidence type="ECO:0000256" key="2">
    <source>
        <dbReference type="ARBA" id="ARBA00004477"/>
    </source>
</evidence>
<keyword evidence="5" id="KW-0256">Endoplasmic reticulum</keyword>
<organism evidence="11 12">
    <name type="scientific">Aspergillus flavus</name>
    <dbReference type="NCBI Taxonomy" id="5059"/>
    <lineage>
        <taxon>Eukaryota</taxon>
        <taxon>Fungi</taxon>
        <taxon>Dikarya</taxon>
        <taxon>Ascomycota</taxon>
        <taxon>Pezizomycotina</taxon>
        <taxon>Eurotiomycetes</taxon>
        <taxon>Eurotiomycetidae</taxon>
        <taxon>Eurotiales</taxon>
        <taxon>Aspergillaceae</taxon>
        <taxon>Aspergillus</taxon>
        <taxon>Aspergillus subgen. Circumdati</taxon>
    </lineage>
</organism>
<feature type="compositionally biased region" description="Low complexity" evidence="8">
    <location>
        <begin position="563"/>
        <end position="578"/>
    </location>
</feature>
<evidence type="ECO:0000256" key="5">
    <source>
        <dbReference type="ARBA" id="ARBA00022824"/>
    </source>
</evidence>
<evidence type="ECO:0000256" key="6">
    <source>
        <dbReference type="ARBA" id="ARBA00022989"/>
    </source>
</evidence>
<sequence>MRFGKTLKNSIYPPWSGKYIDYHKLKVLLREHDVTGDGSDSDTQWTEQDEEAFVQELINVQVDKVNAFQVETSQQLRERTSACETKLRPLAPSDENEVPTIVDENERKTIASEVLQELDGITKEVSELEKYSRINFTGFLKAAKKHDRKRGARYRVKPLLQVRLSQLPFNSEDYSPLVRRLSVMYSFVREISSQGVVEPKDVEAPRFGQDSYSSLKFWVHSDNILEVKTYILRRLPVLIYNPGTSKELETLPDDPTITSLYFDTPQFDLYTQKVARAPEASSLRIRWTGNLKDKPAIFLEKKVVTDDDRSKEVKVQLKQKHVKEFLDGEYRFDKKLHRMTDMGNGESEQAESLKRDVDELQSFIKEHQVQPMLRANYTRTAFQIPGDDRIRISLDTNLALIREDSLDEERPCRDANEWHRTDIDNVGMEYPFSTVRTGEIARFPYGLLEIKLRGESAHKAEWVNDLMVSHLVKEAPRFSKFVHGVAQLFEDYVNSFPFWLGEMENDIRRDPETAFQQERERIAKRAEDDMAVGSFLGNRASPSVKPLVGSPISRLPDVESSTRPRPSPQAAPSSRPSALEGVSHEVPESSEQEDRPVTLSRLAALFPTFSFSRASRVQQASVALPPGVREPGTWIKDSGPVKVESKVWLANQRTFIKWLHVSILLSSLSLGLYNAAGKTNDIARALAIVYTCFAIFSAAWGWYMYEKRSRLIRQRSGRDLDNTFGPIVVCIGLAVALVLNFAFKYSSTLEKLRQEQPSHTDMPTLVNQGGHAL</sequence>
<protein>
    <submittedName>
        <fullName evidence="11">Vacuolar transporter chaperone 2</fullName>
    </submittedName>
</protein>
<dbReference type="GO" id="GO:0006799">
    <property type="term" value="P:polyphosphate biosynthetic process"/>
    <property type="evidence" value="ECO:0007669"/>
    <property type="project" value="UniProtKB-ARBA"/>
</dbReference>
<dbReference type="InterPro" id="IPR003807">
    <property type="entry name" value="DUF202"/>
</dbReference>
<evidence type="ECO:0000256" key="4">
    <source>
        <dbReference type="ARBA" id="ARBA00022692"/>
    </source>
</evidence>
<keyword evidence="6 9" id="KW-1133">Transmembrane helix</keyword>
<proteinExistence type="predicted"/>
<evidence type="ECO:0000256" key="1">
    <source>
        <dbReference type="ARBA" id="ARBA00004128"/>
    </source>
</evidence>
<dbReference type="Pfam" id="PF09359">
    <property type="entry name" value="VTC"/>
    <property type="match status" value="1"/>
</dbReference>
<dbReference type="InterPro" id="IPR018966">
    <property type="entry name" value="VTC_domain"/>
</dbReference>